<accession>A0A7I7R2Z4</accession>
<dbReference type="InterPro" id="IPR029058">
    <property type="entry name" value="AB_hydrolase_fold"/>
</dbReference>
<keyword evidence="1" id="KW-0378">Hydrolase</keyword>
<dbReference type="Pfam" id="PF00561">
    <property type="entry name" value="Abhydrolase_1"/>
    <property type="match status" value="1"/>
</dbReference>
<dbReference type="InterPro" id="IPR050266">
    <property type="entry name" value="AB_hydrolase_sf"/>
</dbReference>
<dbReference type="PANTHER" id="PTHR43798">
    <property type="entry name" value="MONOACYLGLYCEROL LIPASE"/>
    <property type="match status" value="1"/>
</dbReference>
<dbReference type="SUPFAM" id="SSF53474">
    <property type="entry name" value="alpha/beta-Hydrolases"/>
    <property type="match status" value="1"/>
</dbReference>
<protein>
    <submittedName>
        <fullName evidence="1">Alpha/beta hydrolase</fullName>
    </submittedName>
</protein>
<dbReference type="Proteomes" id="UP000192320">
    <property type="component" value="Unassembled WGS sequence"/>
</dbReference>
<dbReference type="Gene3D" id="3.40.50.1820">
    <property type="entry name" value="alpha/beta hydrolase"/>
    <property type="match status" value="1"/>
</dbReference>
<dbReference type="InterPro" id="IPR000073">
    <property type="entry name" value="AB_hydrolase_1"/>
</dbReference>
<dbReference type="PRINTS" id="PR00111">
    <property type="entry name" value="ABHYDROLASE"/>
</dbReference>
<dbReference type="GO" id="GO:0016787">
    <property type="term" value="F:hydrolase activity"/>
    <property type="evidence" value="ECO:0007669"/>
    <property type="project" value="UniProtKB-KW"/>
</dbReference>
<name>A0A7I7R2Z4_9MYCO</name>
<dbReference type="OrthoDB" id="3193334at2"/>
<reference evidence="1 2" key="1">
    <citation type="submission" date="2017-02" db="EMBL/GenBank/DDBJ databases">
        <title>The new phylogeny of genus Mycobacterium.</title>
        <authorList>
            <person name="Tortoli E."/>
            <person name="Trovato A."/>
            <person name="Cirillo D.M."/>
        </authorList>
    </citation>
    <scope>NUCLEOTIDE SEQUENCE [LARGE SCALE GENOMIC DNA]</scope>
    <source>
        <strain evidence="1 2">DSM 45633</strain>
    </source>
</reference>
<dbReference type="RefSeq" id="WP_083027543.1">
    <property type="nucleotide sequence ID" value="NZ_AP022589.1"/>
</dbReference>
<dbReference type="AlphaFoldDB" id="A0A7I7R2Z4"/>
<gene>
    <name evidence="1" type="ORF">BST33_16720</name>
</gene>
<keyword evidence="2" id="KW-1185">Reference proteome</keyword>
<proteinExistence type="predicted"/>
<organism evidence="1 2">
    <name type="scientific">Mycolicibacter minnesotensis</name>
    <dbReference type="NCBI Taxonomy" id="1118379"/>
    <lineage>
        <taxon>Bacteria</taxon>
        <taxon>Bacillati</taxon>
        <taxon>Actinomycetota</taxon>
        <taxon>Actinomycetes</taxon>
        <taxon>Mycobacteriales</taxon>
        <taxon>Mycobacteriaceae</taxon>
        <taxon>Mycolicibacter</taxon>
    </lineage>
</organism>
<comment type="caution">
    <text evidence="1">The sequence shown here is derived from an EMBL/GenBank/DDBJ whole genome shotgun (WGS) entry which is preliminary data.</text>
</comment>
<evidence type="ECO:0000313" key="1">
    <source>
        <dbReference type="EMBL" id="ORA98292.1"/>
    </source>
</evidence>
<sequence length="262" mass="27873">MNPEHRLHVHRYGPDGPVGLLAVHGLTGHGGRWRFVAEHLPDVTIAAPDLIGHGHSSWAAPWSIDANVAALAALLEEAAVGPVPVVAHSFGGAIALHLAAARPDLVDALVLLDPAIGLDGQWMATIAAAMLASPDYPDAAQARAEKEHGAWSDVDPGLLDIELDEHLVTLPSGRFGWRISVPAVMSYWSELARPALLPGSTPTTLVRATRTSPPYVDEALIDGLRAKLGPNFQLIDFDCNHMVDQARPAEAAAVIRAQLVRH</sequence>
<dbReference type="EMBL" id="MVHZ01000023">
    <property type="protein sequence ID" value="ORA98292.1"/>
    <property type="molecule type" value="Genomic_DNA"/>
</dbReference>
<evidence type="ECO:0000313" key="2">
    <source>
        <dbReference type="Proteomes" id="UP000192320"/>
    </source>
</evidence>
<dbReference type="PANTHER" id="PTHR43798:SF33">
    <property type="entry name" value="HYDROLASE, PUTATIVE (AFU_ORTHOLOGUE AFUA_2G14860)-RELATED"/>
    <property type="match status" value="1"/>
</dbReference>
<dbReference type="GO" id="GO:0016020">
    <property type="term" value="C:membrane"/>
    <property type="evidence" value="ECO:0007669"/>
    <property type="project" value="TreeGrafter"/>
</dbReference>